<comment type="catalytic activity">
    <reaction evidence="1">
        <text>a triacylglycerol + H2O = a diacylglycerol + a fatty acid + H(+)</text>
        <dbReference type="Rhea" id="RHEA:12044"/>
        <dbReference type="ChEBI" id="CHEBI:15377"/>
        <dbReference type="ChEBI" id="CHEBI:15378"/>
        <dbReference type="ChEBI" id="CHEBI:17855"/>
        <dbReference type="ChEBI" id="CHEBI:18035"/>
        <dbReference type="ChEBI" id="CHEBI:28868"/>
        <dbReference type="EC" id="3.1.1.3"/>
    </reaction>
</comment>
<dbReference type="Pfam" id="PF24708">
    <property type="entry name" value="Lip_C"/>
    <property type="match status" value="1"/>
</dbReference>
<comment type="caution">
    <text evidence="11">The sequence shown here is derived from an EMBL/GenBank/DDBJ whole genome shotgun (WGS) entry which is preliminary data.</text>
</comment>
<feature type="chain" id="PRO_5016404316" description="triacylglycerol lipase" evidence="9">
    <location>
        <begin position="28"/>
        <end position="418"/>
    </location>
</feature>
<name>A0A316D434_9BACL</name>
<keyword evidence="12" id="KW-1185">Reference proteome</keyword>
<dbReference type="GO" id="GO:0005576">
    <property type="term" value="C:extracellular region"/>
    <property type="evidence" value="ECO:0007669"/>
    <property type="project" value="UniProtKB-SubCell"/>
</dbReference>
<accession>A0A316D434</accession>
<keyword evidence="6" id="KW-0378">Hydrolase</keyword>
<dbReference type="Proteomes" id="UP000245634">
    <property type="component" value="Unassembled WGS sequence"/>
</dbReference>
<dbReference type="GO" id="GO:0016042">
    <property type="term" value="P:lipid catabolic process"/>
    <property type="evidence" value="ECO:0007669"/>
    <property type="project" value="UniProtKB-KW"/>
</dbReference>
<feature type="domain" description="Lipase-like C-terminal" evidence="10">
    <location>
        <begin position="35"/>
        <end position="404"/>
    </location>
</feature>
<evidence type="ECO:0000256" key="4">
    <source>
        <dbReference type="ARBA" id="ARBA00022525"/>
    </source>
</evidence>
<evidence type="ECO:0000256" key="1">
    <source>
        <dbReference type="ARBA" id="ARBA00001024"/>
    </source>
</evidence>
<evidence type="ECO:0000259" key="10">
    <source>
        <dbReference type="Pfam" id="PF24708"/>
    </source>
</evidence>
<organism evidence="11 12">
    <name type="scientific">Tumebacillus permanentifrigoris</name>
    <dbReference type="NCBI Taxonomy" id="378543"/>
    <lineage>
        <taxon>Bacteria</taxon>
        <taxon>Bacillati</taxon>
        <taxon>Bacillota</taxon>
        <taxon>Bacilli</taxon>
        <taxon>Bacillales</taxon>
        <taxon>Alicyclobacillaceae</taxon>
        <taxon>Tumebacillus</taxon>
    </lineage>
</organism>
<sequence length="418" mass="45810">MKKASVLAFTLLSMVAGSLSLAEPAQAASAARQNFAPIVLVHGFSGWGRDEMLGYKYWGGLTDIQQDLRNYQYETYTAAVGPLSSNWERACELYAEIKGGTVDYGEAHAKKYGVQRYGRTYPGYYPQWGQVNPTTGKVNKVNLIGHSMGGQTIRTLIQLLENGSPDEIAYTPAAQLSPLFNGSKKSWVLSATSIATPHDGTTLENAVEGIVPHAQQIIGMAASLGGLIGETVYDFKLDQFGLKRYAGESFSSYSDRVYNSPIWRSTHDTAEWDLGPDGAKELNSWVKAQPDVYYFSWGTQNTFYNIFTGHQDPSITMNAFLAPNAFFMGAYTRNETGHVPITSAWYQNDGVVNTISMNGPKQGSTDSIVTYNGTPQIGKWNYMGTLSYDHGAVVGIGLPDMRGWYRNLADQVGALPLK</sequence>
<dbReference type="RefSeq" id="WP_211320427.1">
    <property type="nucleotide sequence ID" value="NZ_QGGL01000019.1"/>
</dbReference>
<dbReference type="PANTHER" id="PTHR34043">
    <property type="entry name" value="ALPHA/BETA-HYDROLASES SUPERFAMILY PROTEIN"/>
    <property type="match status" value="1"/>
</dbReference>
<protein>
    <recommendedName>
        <fullName evidence="3">triacylglycerol lipase</fullName>
        <ecNumber evidence="3">3.1.1.3</ecNumber>
    </recommendedName>
</protein>
<keyword evidence="8" id="KW-0443">Lipid metabolism</keyword>
<dbReference type="InterPro" id="IPR056304">
    <property type="entry name" value="Lip-like_C"/>
</dbReference>
<dbReference type="GO" id="GO:0004806">
    <property type="term" value="F:triacylglycerol lipase activity"/>
    <property type="evidence" value="ECO:0007669"/>
    <property type="project" value="UniProtKB-EC"/>
</dbReference>
<evidence type="ECO:0000313" key="12">
    <source>
        <dbReference type="Proteomes" id="UP000245634"/>
    </source>
</evidence>
<evidence type="ECO:0000256" key="9">
    <source>
        <dbReference type="SAM" id="SignalP"/>
    </source>
</evidence>
<comment type="subcellular location">
    <subcellularLocation>
        <location evidence="2">Secreted</location>
    </subcellularLocation>
</comment>
<evidence type="ECO:0000256" key="3">
    <source>
        <dbReference type="ARBA" id="ARBA00013279"/>
    </source>
</evidence>
<evidence type="ECO:0000313" key="11">
    <source>
        <dbReference type="EMBL" id="PWK06660.1"/>
    </source>
</evidence>
<keyword evidence="4" id="KW-0964">Secreted</keyword>
<dbReference type="SUPFAM" id="SSF53474">
    <property type="entry name" value="alpha/beta-Hydrolases"/>
    <property type="match status" value="1"/>
</dbReference>
<evidence type="ECO:0000256" key="6">
    <source>
        <dbReference type="ARBA" id="ARBA00022801"/>
    </source>
</evidence>
<gene>
    <name evidence="11" type="ORF">C7459_11984</name>
</gene>
<evidence type="ECO:0000256" key="7">
    <source>
        <dbReference type="ARBA" id="ARBA00022963"/>
    </source>
</evidence>
<evidence type="ECO:0000256" key="8">
    <source>
        <dbReference type="ARBA" id="ARBA00023098"/>
    </source>
</evidence>
<reference evidence="11 12" key="1">
    <citation type="submission" date="2018-05" db="EMBL/GenBank/DDBJ databases">
        <title>Genomic Encyclopedia of Type Strains, Phase IV (KMG-IV): sequencing the most valuable type-strain genomes for metagenomic binning, comparative biology and taxonomic classification.</title>
        <authorList>
            <person name="Goeker M."/>
        </authorList>
    </citation>
    <scope>NUCLEOTIDE SEQUENCE [LARGE SCALE GENOMIC DNA]</scope>
    <source>
        <strain evidence="11 12">DSM 18773</strain>
    </source>
</reference>
<evidence type="ECO:0000256" key="5">
    <source>
        <dbReference type="ARBA" id="ARBA00022729"/>
    </source>
</evidence>
<dbReference type="InterPro" id="IPR029058">
    <property type="entry name" value="AB_hydrolase_fold"/>
</dbReference>
<dbReference type="AlphaFoldDB" id="A0A316D434"/>
<evidence type="ECO:0000256" key="2">
    <source>
        <dbReference type="ARBA" id="ARBA00004613"/>
    </source>
</evidence>
<feature type="signal peptide" evidence="9">
    <location>
        <begin position="1"/>
        <end position="27"/>
    </location>
</feature>
<dbReference type="EC" id="3.1.1.3" evidence="3"/>
<proteinExistence type="predicted"/>
<dbReference type="EMBL" id="QGGL01000019">
    <property type="protein sequence ID" value="PWK06660.1"/>
    <property type="molecule type" value="Genomic_DNA"/>
</dbReference>
<dbReference type="PANTHER" id="PTHR34043:SF3">
    <property type="entry name" value="ALPHA_BETA-HYDROLASES SUPERFAMILY PROTEIN"/>
    <property type="match status" value="1"/>
</dbReference>
<keyword evidence="5 9" id="KW-0732">Signal</keyword>
<keyword evidence="7" id="KW-0442">Lipid degradation</keyword>
<dbReference type="Gene3D" id="3.40.50.1820">
    <property type="entry name" value="alpha/beta hydrolase"/>
    <property type="match status" value="1"/>
</dbReference>